<feature type="transmembrane region" description="Helical" evidence="6">
    <location>
        <begin position="329"/>
        <end position="346"/>
    </location>
</feature>
<comment type="subcellular location">
    <subcellularLocation>
        <location evidence="1">Cell membrane</location>
        <topology evidence="1">Multi-pass membrane protein</topology>
    </subcellularLocation>
</comment>
<evidence type="ECO:0000313" key="9">
    <source>
        <dbReference type="Proteomes" id="UP001484097"/>
    </source>
</evidence>
<evidence type="ECO:0000256" key="2">
    <source>
        <dbReference type="ARBA" id="ARBA00022692"/>
    </source>
</evidence>
<keyword evidence="9" id="KW-1185">Reference proteome</keyword>
<dbReference type="CDD" id="cd17365">
    <property type="entry name" value="MFS_PcaK_like"/>
    <property type="match status" value="1"/>
</dbReference>
<feature type="transmembrane region" description="Helical" evidence="6">
    <location>
        <begin position="352"/>
        <end position="375"/>
    </location>
</feature>
<evidence type="ECO:0000256" key="1">
    <source>
        <dbReference type="ARBA" id="ARBA00004651"/>
    </source>
</evidence>
<reference evidence="8 9" key="1">
    <citation type="submission" date="2024-05" db="EMBL/GenBank/DDBJ databases">
        <authorList>
            <person name="Yi C."/>
        </authorList>
    </citation>
    <scope>NUCLEOTIDE SEQUENCE [LARGE SCALE GENOMIC DNA]</scope>
    <source>
        <strain evidence="8 9">XS13</strain>
    </source>
</reference>
<proteinExistence type="predicted"/>
<feature type="transmembrane region" description="Helical" evidence="6">
    <location>
        <begin position="117"/>
        <end position="139"/>
    </location>
</feature>
<dbReference type="Proteomes" id="UP001484097">
    <property type="component" value="Unassembled WGS sequence"/>
</dbReference>
<feature type="domain" description="Major facilitator superfamily (MFS) profile" evidence="7">
    <location>
        <begin position="25"/>
        <end position="442"/>
    </location>
</feature>
<feature type="transmembrane region" description="Helical" evidence="6">
    <location>
        <begin position="24"/>
        <end position="50"/>
    </location>
</feature>
<sequence>MSTSTTVRPGAGIHRPPVLRGRAWVAPLCWFAVLLDGFDAVVLGAIMPMITSDASMGIDNGTGTVIATAGLVGMMIGALCMGWLTDKFGRRRLLIGAVIAFSALTFVTGFAQDATTIGVLRFLAGLGLGGCLPTGISMVTEFAGARKGSNATTLMMTGYHVGAVITALLALWAAANTVSGWREMFFIGGLPALVLVPLMWRYLPESPDFLLSQGRTAEARLVAEHYGVEIDEEPERAFAASPGRAEAERTGAALLLSATYRRNTVFMWLASFMGLLLVYGLNTWLPQIMRAADYDLGNSLGFLVVLNAGAVIGLVIAGKVGDAITPRNAAILWFIGSAILLAALSIKLPLLGIYVMIFITGCFVFSAQNLVYAFAATNYPPKVRGTALGMAAGVGRLGAISGPIMGGTMVAAGIAYPWGFFGFAIAGALGGLAVTGMRTMRRDQRKDSAAGQGTGHGTDQTHDAGPVADQPQRTTAGV</sequence>
<dbReference type="EMBL" id="JBDXMX010000009">
    <property type="protein sequence ID" value="MEO9249112.1"/>
    <property type="molecule type" value="Genomic_DNA"/>
</dbReference>
<dbReference type="PANTHER" id="PTHR23508:SF10">
    <property type="entry name" value="CARBOXYLIC ACID TRANSPORTER PROTEIN HOMOLOG"/>
    <property type="match status" value="1"/>
</dbReference>
<dbReference type="Gene3D" id="1.20.1250.20">
    <property type="entry name" value="MFS general substrate transporter like domains"/>
    <property type="match status" value="1"/>
</dbReference>
<dbReference type="PANTHER" id="PTHR23508">
    <property type="entry name" value="CARBOXYLIC ACID TRANSPORTER PROTEIN HOMOLOG"/>
    <property type="match status" value="1"/>
</dbReference>
<feature type="transmembrane region" description="Helical" evidence="6">
    <location>
        <begin position="151"/>
        <end position="172"/>
    </location>
</feature>
<keyword evidence="4 6" id="KW-0472">Membrane</keyword>
<feature type="transmembrane region" description="Helical" evidence="6">
    <location>
        <begin position="62"/>
        <end position="84"/>
    </location>
</feature>
<dbReference type="InterPro" id="IPR011701">
    <property type="entry name" value="MFS"/>
</dbReference>
<feature type="transmembrane region" description="Helical" evidence="6">
    <location>
        <begin position="387"/>
        <end position="412"/>
    </location>
</feature>
<feature type="transmembrane region" description="Helical" evidence="6">
    <location>
        <begin position="184"/>
        <end position="203"/>
    </location>
</feature>
<evidence type="ECO:0000256" key="4">
    <source>
        <dbReference type="ARBA" id="ARBA00023136"/>
    </source>
</evidence>
<feature type="transmembrane region" description="Helical" evidence="6">
    <location>
        <begin position="93"/>
        <end position="111"/>
    </location>
</feature>
<evidence type="ECO:0000313" key="8">
    <source>
        <dbReference type="EMBL" id="MEO9249112.1"/>
    </source>
</evidence>
<evidence type="ECO:0000256" key="6">
    <source>
        <dbReference type="SAM" id="Phobius"/>
    </source>
</evidence>
<comment type="caution">
    <text evidence="8">The sequence shown here is derived from an EMBL/GenBank/DDBJ whole genome shotgun (WGS) entry which is preliminary data.</text>
</comment>
<feature type="transmembrane region" description="Helical" evidence="6">
    <location>
        <begin position="297"/>
        <end position="317"/>
    </location>
</feature>
<dbReference type="PROSITE" id="PS50850">
    <property type="entry name" value="MFS"/>
    <property type="match status" value="1"/>
</dbReference>
<evidence type="ECO:0000256" key="5">
    <source>
        <dbReference type="SAM" id="MobiDB-lite"/>
    </source>
</evidence>
<dbReference type="Pfam" id="PF07690">
    <property type="entry name" value="MFS_1"/>
    <property type="match status" value="1"/>
</dbReference>
<evidence type="ECO:0000259" key="7">
    <source>
        <dbReference type="PROSITE" id="PS50850"/>
    </source>
</evidence>
<keyword evidence="2 6" id="KW-0812">Transmembrane</keyword>
<feature type="region of interest" description="Disordered" evidence="5">
    <location>
        <begin position="443"/>
        <end position="478"/>
    </location>
</feature>
<evidence type="ECO:0000256" key="3">
    <source>
        <dbReference type="ARBA" id="ARBA00022989"/>
    </source>
</evidence>
<dbReference type="SUPFAM" id="SSF103473">
    <property type="entry name" value="MFS general substrate transporter"/>
    <property type="match status" value="1"/>
</dbReference>
<gene>
    <name evidence="8" type="ORF">ABDK96_15615</name>
</gene>
<dbReference type="InterPro" id="IPR036259">
    <property type="entry name" value="MFS_trans_sf"/>
</dbReference>
<dbReference type="InterPro" id="IPR020846">
    <property type="entry name" value="MFS_dom"/>
</dbReference>
<organism evidence="8 9">
    <name type="scientific">Citricoccus nitrophenolicus</name>
    <dbReference type="NCBI Taxonomy" id="863575"/>
    <lineage>
        <taxon>Bacteria</taxon>
        <taxon>Bacillati</taxon>
        <taxon>Actinomycetota</taxon>
        <taxon>Actinomycetes</taxon>
        <taxon>Micrococcales</taxon>
        <taxon>Micrococcaceae</taxon>
        <taxon>Citricoccus</taxon>
    </lineage>
</organism>
<accession>A0ABV0ILS4</accession>
<protein>
    <submittedName>
        <fullName evidence="8">Aromatic acid/H+ symport family MFS transporter</fullName>
    </submittedName>
</protein>
<feature type="transmembrane region" description="Helical" evidence="6">
    <location>
        <begin position="265"/>
        <end position="285"/>
    </location>
</feature>
<name>A0ABV0ILS4_9MICC</name>
<feature type="transmembrane region" description="Helical" evidence="6">
    <location>
        <begin position="418"/>
        <end position="437"/>
    </location>
</feature>
<dbReference type="RefSeq" id="WP_347921797.1">
    <property type="nucleotide sequence ID" value="NZ_JBDXMX010000009.1"/>
</dbReference>
<keyword evidence="3 6" id="KW-1133">Transmembrane helix</keyword>